<feature type="compositionally biased region" description="Basic and acidic residues" evidence="1">
    <location>
        <begin position="117"/>
        <end position="128"/>
    </location>
</feature>
<reference evidence="3 4" key="1">
    <citation type="submission" date="2018-07" db="EMBL/GenBank/DDBJ databases">
        <title>Comparative genomics of the Candidatus Parilichlamydiaceae reveals evidence of convergent evolution and genome reduction in the phylum Chlamydiae.</title>
        <authorList>
            <person name="Taylor-Brown A."/>
            <person name="Polkinghorne A."/>
        </authorList>
    </citation>
    <scope>NUCLEOTIDE SEQUENCE [LARGE SCALE GENOMIC DNA]</scope>
    <source>
        <strain evidence="3 4">Hat2</strain>
    </source>
</reference>
<proteinExistence type="predicted"/>
<name>A0A369KJ16_9BACT</name>
<keyword evidence="2" id="KW-1133">Transmembrane helix</keyword>
<evidence type="ECO:0000256" key="2">
    <source>
        <dbReference type="SAM" id="Phobius"/>
    </source>
</evidence>
<sequence>MMSASRVPNALLKGFLTFRRAAGIISSRITILKRMPPPRISTPLRVAGETIQCPSLLGKACCLVVKKVYYLIVFLLKTALLFSGLVILVFLFCVVYHLFFGSFGSGSGISSQAKSSRKTEAETGEENRNSSSSDNTG</sequence>
<evidence type="ECO:0000313" key="4">
    <source>
        <dbReference type="Proteomes" id="UP000253816"/>
    </source>
</evidence>
<keyword evidence="2" id="KW-0812">Transmembrane</keyword>
<keyword evidence="4" id="KW-1185">Reference proteome</keyword>
<keyword evidence="2" id="KW-0472">Membrane</keyword>
<comment type="caution">
    <text evidence="3">The sequence shown here is derived from an EMBL/GenBank/DDBJ whole genome shotgun (WGS) entry which is preliminary data.</text>
</comment>
<gene>
    <name evidence="3" type="ORF">HAT2_00153</name>
</gene>
<evidence type="ECO:0000313" key="3">
    <source>
        <dbReference type="EMBL" id="RDB31773.1"/>
    </source>
</evidence>
<protein>
    <submittedName>
        <fullName evidence="3">Uncharacterized protein</fullName>
    </submittedName>
</protein>
<dbReference type="Proteomes" id="UP000253816">
    <property type="component" value="Unassembled WGS sequence"/>
</dbReference>
<accession>A0A369KJ16</accession>
<organism evidence="3 4">
    <name type="scientific">Candidatus Similichlamydia laticola</name>
    <dbReference type="NCBI Taxonomy" id="2170265"/>
    <lineage>
        <taxon>Bacteria</taxon>
        <taxon>Pseudomonadati</taxon>
        <taxon>Chlamydiota</taxon>
        <taxon>Chlamydiia</taxon>
        <taxon>Parachlamydiales</taxon>
        <taxon>Candidatus Parilichlamydiaceae</taxon>
        <taxon>Candidatus Similichlamydia</taxon>
    </lineage>
</organism>
<dbReference type="EMBL" id="QQBG01000008">
    <property type="protein sequence ID" value="RDB31773.1"/>
    <property type="molecule type" value="Genomic_DNA"/>
</dbReference>
<feature type="transmembrane region" description="Helical" evidence="2">
    <location>
        <begin position="68"/>
        <end position="99"/>
    </location>
</feature>
<dbReference type="AlphaFoldDB" id="A0A369KJ16"/>
<evidence type="ECO:0000256" key="1">
    <source>
        <dbReference type="SAM" id="MobiDB-lite"/>
    </source>
</evidence>
<feature type="region of interest" description="Disordered" evidence="1">
    <location>
        <begin position="104"/>
        <end position="137"/>
    </location>
</feature>